<name>A0A1I8AT39_9BILA</name>
<feature type="chain" id="PRO_5009315112" evidence="1">
    <location>
        <begin position="22"/>
        <end position="328"/>
    </location>
</feature>
<evidence type="ECO:0000313" key="2">
    <source>
        <dbReference type="Proteomes" id="UP000095287"/>
    </source>
</evidence>
<reference evidence="3" key="1">
    <citation type="submission" date="2016-11" db="UniProtKB">
        <authorList>
            <consortium name="WormBaseParasite"/>
        </authorList>
    </citation>
    <scope>IDENTIFICATION</scope>
</reference>
<keyword evidence="2" id="KW-1185">Reference proteome</keyword>
<evidence type="ECO:0000313" key="3">
    <source>
        <dbReference type="WBParaSite" id="L893_g894.t1"/>
    </source>
</evidence>
<dbReference type="Proteomes" id="UP000095287">
    <property type="component" value="Unplaced"/>
</dbReference>
<protein>
    <submittedName>
        <fullName evidence="3">Uncharacterized protein</fullName>
    </submittedName>
</protein>
<sequence length="328" mass="37931">MSSATLLGVLLIITAINLSRGASFNESDVWLDQEITDMYPLVAAVNSLEGAEKDRLDAFLERREYANLKSFLDEKLEARKRDEQSVEIAALSNDSSNPTYQLIRQLSDDDYNLVNAYVNACVYETLSDLWTNVIASDLPPIDQHAILEYFHERRIRDLEEQTFFTRLWSLIRRLFMTHEDDDVAPLDKSECDATNPQCVRLILESLTPDEKSKLKELITTSNNGTVVFLYLRQLGGYRIPDEVVTEYERWVAGNEFPAPLRDIVDRASEAEKRALSKLRDRKLVNSIKDYYRDMIEKKSSDDQQAIKRFFKRMNDTWASCYRPVEGND</sequence>
<proteinExistence type="predicted"/>
<evidence type="ECO:0000256" key="1">
    <source>
        <dbReference type="SAM" id="SignalP"/>
    </source>
</evidence>
<keyword evidence="1" id="KW-0732">Signal</keyword>
<feature type="signal peptide" evidence="1">
    <location>
        <begin position="1"/>
        <end position="21"/>
    </location>
</feature>
<organism evidence="2 3">
    <name type="scientific">Steinernema glaseri</name>
    <dbReference type="NCBI Taxonomy" id="37863"/>
    <lineage>
        <taxon>Eukaryota</taxon>
        <taxon>Metazoa</taxon>
        <taxon>Ecdysozoa</taxon>
        <taxon>Nematoda</taxon>
        <taxon>Chromadorea</taxon>
        <taxon>Rhabditida</taxon>
        <taxon>Tylenchina</taxon>
        <taxon>Panagrolaimomorpha</taxon>
        <taxon>Strongyloidoidea</taxon>
        <taxon>Steinernematidae</taxon>
        <taxon>Steinernema</taxon>
    </lineage>
</organism>
<accession>A0A1I8AT39</accession>
<dbReference type="AlphaFoldDB" id="A0A1I8AT39"/>
<dbReference type="WBParaSite" id="L893_g894.t1">
    <property type="protein sequence ID" value="L893_g894.t1"/>
    <property type="gene ID" value="L893_g894"/>
</dbReference>